<sequence>MPAQRPRAQFEPIPPNLNLTRLVEAYDHFDFCPRIRYDDIQAHGVDRFEKLVKKHVITDGKPLVIEGFENVLDPWTFSAKWLKDNVGDKVENARDLNQKEFIPLTIRHYLNNINAVTNQHFKRKAGQNERPPQRIYLKDIDCPEVWQQKLAEIVPPFLFYLNESTGEYGGPGASVLKGSAVPGRRLGKGIAPAGDLMSSLPQEMRAENLMCYIGHEGTYTPAHREMCATMGHNIMVEASGEIGEDGKPERPGSSIWFMTEAKDRQTVAEFWLSKLGHDIEVENHFAQINSWKQAPCKVYVVDQRPGDFILIPPLAPHQVWNRGTRTMKVAWNRTTAETLEMAVNEALPKAKVVCRDEQYKNKAIIYYTLNKYSELLTTAKAQADKLLPEAGQQLLYKGKIRLLQKDFMKLFILFKDIMLSEMFSLDGTGEKCEYVPFDSNVTCAYCRCNISNRFLTCNTCKDALGHSDSEPYDICMDCYAMGRSCFCISGHQWVEQFKWKELTNKYEHWRRQLLVLFGDTDRTIPLQLQEERRRLGKKTLAEVVREQLKKRPFMDPNKPKEDQVEEEPSDEEVIVDDDGRVKKRIKKRSKTWLKNHSRCHVCQYRHENWKMARCTRCDRWYCFGSLFRGHDDMPLDVMENPDWECAHCQGVCFAGNCRRDPRQTPYQPKGTLLGHDTKKVADARSVEVLVDFSVSNLNWIRDEQNAEESVQMRRAREEAEKARENQATDDDDDAAEIDAPADEIEDTTMLQQQHPDDSLLDPELRDDSNLAQRLTQFNQAVPSPEAMVRGARVDQNGNVPDGYIPAQTAGFNPPGLNVTHDEDSYLYPDPDEVDHTPVDMFDDASTDPNAIRPFVKKGRKPFGEGDPSKRKRKRASEADADSAIRMEKPKKRRVTGDQMAEVLAARSTNEASRQYQGIKERKALEEAKRKGRFFAVNAALRGKKKIVRLMVPGPQLAGILARPPAGNRRATFAETAREESEDESMGDLLRSDVQPKTAQQVKSKPKPRKKRAGESDVEDADEVELTEDEEGFLDGAGTQVTSARRSSDGGRRISAYLAKRHEGDEDLPDELPEGFKDSRRARGGGDGVNRARNVNQVRDSDGKWKSSKSKSGGKVATGRPRGRPSKTGLRPARSPGADGEDAEDEEVSGAKVNGATVNFGLGSQSRRSKSSITEEEKNRLAKLDALHSVMGDDDEMEMDGFDGLDDSIGAVAAAAFGDGPGAPVADMGGPSNGVPVANMGFGPPSARKSIFEKSKMGPGGRKVKIVSAAKLAKA</sequence>
<protein>
    <submittedName>
        <fullName evidence="7">Lid2 complex component lid2</fullName>
    </submittedName>
</protein>
<keyword evidence="3" id="KW-0804">Transcription</keyword>
<dbReference type="InterPro" id="IPR003347">
    <property type="entry name" value="JmjC_dom"/>
</dbReference>
<keyword evidence="4" id="KW-0539">Nucleus</keyword>
<comment type="subcellular location">
    <subcellularLocation>
        <location evidence="1">Nucleus</location>
    </subcellularLocation>
</comment>
<dbReference type="Proteomes" id="UP000243723">
    <property type="component" value="Unassembled WGS sequence"/>
</dbReference>
<reference evidence="7 8" key="1">
    <citation type="submission" date="2017-05" db="EMBL/GenBank/DDBJ databases">
        <title>Draft genome sequence of Elsinoe australis.</title>
        <authorList>
            <person name="Cheng Q."/>
        </authorList>
    </citation>
    <scope>NUCLEOTIDE SEQUENCE [LARGE SCALE GENOMIC DNA]</scope>
    <source>
        <strain evidence="7 8">NL1</strain>
    </source>
</reference>
<feature type="domain" description="JmjC" evidence="6">
    <location>
        <begin position="179"/>
        <end position="350"/>
    </location>
</feature>
<evidence type="ECO:0000313" key="7">
    <source>
        <dbReference type="EMBL" id="PSK34496.1"/>
    </source>
</evidence>
<feature type="compositionally biased region" description="Basic and acidic residues" evidence="5">
    <location>
        <begin position="706"/>
        <end position="726"/>
    </location>
</feature>
<comment type="caution">
    <text evidence="7">The sequence shown here is derived from an EMBL/GenBank/DDBJ whole genome shotgun (WGS) entry which is preliminary data.</text>
</comment>
<gene>
    <name evidence="7" type="ORF">B9Z65_8822</name>
</gene>
<dbReference type="GO" id="GO:0005634">
    <property type="term" value="C:nucleus"/>
    <property type="evidence" value="ECO:0007669"/>
    <property type="project" value="UniProtKB-SubCell"/>
</dbReference>
<feature type="compositionally biased region" description="Acidic residues" evidence="5">
    <location>
        <begin position="1015"/>
        <end position="1032"/>
    </location>
</feature>
<proteinExistence type="predicted"/>
<dbReference type="STRING" id="40998.A0A2P7YEU9"/>
<keyword evidence="2" id="KW-0805">Transcription regulation</keyword>
<name>A0A2P7YEU9_9PEZI</name>
<feature type="region of interest" description="Disordered" evidence="5">
    <location>
        <begin position="968"/>
        <end position="1176"/>
    </location>
</feature>
<organism evidence="7 8">
    <name type="scientific">Elsinoe australis</name>
    <dbReference type="NCBI Taxonomy" id="40998"/>
    <lineage>
        <taxon>Eukaryota</taxon>
        <taxon>Fungi</taxon>
        <taxon>Dikarya</taxon>
        <taxon>Ascomycota</taxon>
        <taxon>Pezizomycotina</taxon>
        <taxon>Dothideomycetes</taxon>
        <taxon>Dothideomycetidae</taxon>
        <taxon>Myriangiales</taxon>
        <taxon>Elsinoaceae</taxon>
        <taxon>Elsinoe</taxon>
    </lineage>
</organism>
<evidence type="ECO:0000256" key="2">
    <source>
        <dbReference type="ARBA" id="ARBA00023015"/>
    </source>
</evidence>
<dbReference type="AlphaFoldDB" id="A0A2P7YEU9"/>
<evidence type="ECO:0000256" key="4">
    <source>
        <dbReference type="ARBA" id="ARBA00023242"/>
    </source>
</evidence>
<evidence type="ECO:0000313" key="8">
    <source>
        <dbReference type="Proteomes" id="UP000243723"/>
    </source>
</evidence>
<evidence type="ECO:0000259" key="6">
    <source>
        <dbReference type="PROSITE" id="PS51184"/>
    </source>
</evidence>
<dbReference type="Gene3D" id="2.60.120.650">
    <property type="entry name" value="Cupin"/>
    <property type="match status" value="1"/>
</dbReference>
<dbReference type="SUPFAM" id="SSF51197">
    <property type="entry name" value="Clavaminate synthase-like"/>
    <property type="match status" value="1"/>
</dbReference>
<dbReference type="Pfam" id="PF10497">
    <property type="entry name" value="zf-4CXXC_R1"/>
    <property type="match status" value="1"/>
</dbReference>
<feature type="compositionally biased region" description="Acidic residues" evidence="5">
    <location>
        <begin position="1138"/>
        <end position="1147"/>
    </location>
</feature>
<dbReference type="EMBL" id="NHZQ01000447">
    <property type="protein sequence ID" value="PSK34496.1"/>
    <property type="molecule type" value="Genomic_DNA"/>
</dbReference>
<feature type="region of interest" description="Disordered" evidence="5">
    <location>
        <begin position="551"/>
        <end position="570"/>
    </location>
</feature>
<dbReference type="OrthoDB" id="298344at2759"/>
<evidence type="ECO:0000256" key="5">
    <source>
        <dbReference type="SAM" id="MobiDB-lite"/>
    </source>
</evidence>
<feature type="compositionally biased region" description="Basic and acidic residues" evidence="5">
    <location>
        <begin position="551"/>
        <end position="562"/>
    </location>
</feature>
<dbReference type="InterPro" id="IPR018866">
    <property type="entry name" value="Znf-4CXXC_R1"/>
</dbReference>
<evidence type="ECO:0000256" key="3">
    <source>
        <dbReference type="ARBA" id="ARBA00023163"/>
    </source>
</evidence>
<feature type="region of interest" description="Disordered" evidence="5">
    <location>
        <begin position="842"/>
        <end position="896"/>
    </location>
</feature>
<accession>A0A2P7YEU9</accession>
<dbReference type="Pfam" id="PF02373">
    <property type="entry name" value="JmjC"/>
    <property type="match status" value="1"/>
</dbReference>
<dbReference type="PROSITE" id="PS51184">
    <property type="entry name" value="JMJC"/>
    <property type="match status" value="1"/>
</dbReference>
<feature type="region of interest" description="Disordered" evidence="5">
    <location>
        <begin position="706"/>
        <end position="735"/>
    </location>
</feature>
<dbReference type="SMART" id="SM00558">
    <property type="entry name" value="JmjC"/>
    <property type="match status" value="1"/>
</dbReference>
<evidence type="ECO:0000256" key="1">
    <source>
        <dbReference type="ARBA" id="ARBA00004123"/>
    </source>
</evidence>
<keyword evidence="8" id="KW-1185">Reference proteome</keyword>